<proteinExistence type="predicted"/>
<dbReference type="RefSeq" id="WP_344928349.1">
    <property type="nucleotide sequence ID" value="NZ_BAAAYK010000038.1"/>
</dbReference>
<protein>
    <submittedName>
        <fullName evidence="1">Uncharacterized protein</fullName>
    </submittedName>
</protein>
<name>A0ABP6RTG2_9PSEU</name>
<sequence length="281" mass="31352">MLPLDDRTAERVAAVIVDVGGPYERKSYELEPLLRRAGWTPAPEYDGTPRVPWLTEQLIENRDDHARIERLLCRVCDPVEYDDGRVIAEQFREQLNEKLDAEGLVISLVDGRPVLGEVGADGAAHYSAPENLAARLPLLIADATAVDRLLNRAREAELCEQAGAHTMAIIGIGSFVEGLLYSLFMERDEKIREEGFIGTTGRKFKPDKAGLQIMLDTAHERDWVQSDAKNFADHVVEFRNFVHPAAELRGGVTLDDDTVMMCWAPVRALLNDLEEHLPAVS</sequence>
<dbReference type="EMBL" id="BAAAYK010000038">
    <property type="protein sequence ID" value="GAA3359921.1"/>
    <property type="molecule type" value="Genomic_DNA"/>
</dbReference>
<dbReference type="Proteomes" id="UP001500483">
    <property type="component" value="Unassembled WGS sequence"/>
</dbReference>
<gene>
    <name evidence="1" type="ORF">GCM10020366_37840</name>
</gene>
<accession>A0ABP6RTG2</accession>
<organism evidence="1 2">
    <name type="scientific">Saccharopolyspora gregorii</name>
    <dbReference type="NCBI Taxonomy" id="33914"/>
    <lineage>
        <taxon>Bacteria</taxon>
        <taxon>Bacillati</taxon>
        <taxon>Actinomycetota</taxon>
        <taxon>Actinomycetes</taxon>
        <taxon>Pseudonocardiales</taxon>
        <taxon>Pseudonocardiaceae</taxon>
        <taxon>Saccharopolyspora</taxon>
    </lineage>
</organism>
<keyword evidence="2" id="KW-1185">Reference proteome</keyword>
<reference evidence="2" key="1">
    <citation type="journal article" date="2019" name="Int. J. Syst. Evol. Microbiol.">
        <title>The Global Catalogue of Microorganisms (GCM) 10K type strain sequencing project: providing services to taxonomists for standard genome sequencing and annotation.</title>
        <authorList>
            <consortium name="The Broad Institute Genomics Platform"/>
            <consortium name="The Broad Institute Genome Sequencing Center for Infectious Disease"/>
            <person name="Wu L."/>
            <person name="Ma J."/>
        </authorList>
    </citation>
    <scope>NUCLEOTIDE SEQUENCE [LARGE SCALE GENOMIC DNA]</scope>
    <source>
        <strain evidence="2">JCM 9687</strain>
    </source>
</reference>
<evidence type="ECO:0000313" key="2">
    <source>
        <dbReference type="Proteomes" id="UP001500483"/>
    </source>
</evidence>
<evidence type="ECO:0000313" key="1">
    <source>
        <dbReference type="EMBL" id="GAA3359921.1"/>
    </source>
</evidence>
<comment type="caution">
    <text evidence="1">The sequence shown here is derived from an EMBL/GenBank/DDBJ whole genome shotgun (WGS) entry which is preliminary data.</text>
</comment>